<keyword evidence="9" id="KW-0175">Coiled coil</keyword>
<evidence type="ECO:0000313" key="15">
    <source>
        <dbReference type="Proteomes" id="UP000427906"/>
    </source>
</evidence>
<dbReference type="SUPFAM" id="SSF58104">
    <property type="entry name" value="Methyl-accepting chemotaxis protein (MCP) signaling domain"/>
    <property type="match status" value="1"/>
</dbReference>
<dbReference type="InterPro" id="IPR000727">
    <property type="entry name" value="T_SNARE_dom"/>
</dbReference>
<gene>
    <name evidence="14" type="ORF">DSCA_63850</name>
</gene>
<dbReference type="EMBL" id="AP021874">
    <property type="protein sequence ID" value="BBO72455.1"/>
    <property type="molecule type" value="Genomic_DNA"/>
</dbReference>
<comment type="subcellular location">
    <subcellularLocation>
        <location evidence="1">Cell inner membrane</location>
        <topology evidence="1">Multi-pass membrane protein</topology>
    </subcellularLocation>
</comment>
<dbReference type="SMART" id="SM00304">
    <property type="entry name" value="HAMP"/>
    <property type="match status" value="1"/>
</dbReference>
<keyword evidence="6 8" id="KW-0807">Transducer</keyword>
<dbReference type="Gene3D" id="1.10.8.500">
    <property type="entry name" value="HAMP domain in histidine kinase"/>
    <property type="match status" value="1"/>
</dbReference>
<dbReference type="PANTHER" id="PTHR32089:SF112">
    <property type="entry name" value="LYSOZYME-LIKE PROTEIN-RELATED"/>
    <property type="match status" value="1"/>
</dbReference>
<evidence type="ECO:0008006" key="16">
    <source>
        <dbReference type="Google" id="ProtNLM"/>
    </source>
</evidence>
<dbReference type="CDD" id="cd12107">
    <property type="entry name" value="Hemerythrin"/>
    <property type="match status" value="1"/>
</dbReference>
<evidence type="ECO:0000313" key="14">
    <source>
        <dbReference type="EMBL" id="BBO72455.1"/>
    </source>
</evidence>
<keyword evidence="10" id="KW-0812">Transmembrane</keyword>
<dbReference type="Pfam" id="PF01814">
    <property type="entry name" value="Hemerythrin"/>
    <property type="match status" value="1"/>
</dbReference>
<evidence type="ECO:0000259" key="12">
    <source>
        <dbReference type="PROSITE" id="PS50192"/>
    </source>
</evidence>
<dbReference type="InterPro" id="IPR012827">
    <property type="entry name" value="Hemerythrin_metal-bd"/>
</dbReference>
<keyword evidence="3" id="KW-1003">Cell membrane</keyword>
<evidence type="ECO:0000256" key="6">
    <source>
        <dbReference type="ARBA" id="ARBA00023224"/>
    </source>
</evidence>
<keyword evidence="10" id="KW-1133">Transmembrane helix</keyword>
<evidence type="ECO:0000256" key="7">
    <source>
        <dbReference type="ARBA" id="ARBA00029447"/>
    </source>
</evidence>
<dbReference type="GO" id="GO:0005886">
    <property type="term" value="C:plasma membrane"/>
    <property type="evidence" value="ECO:0007669"/>
    <property type="project" value="UniProtKB-SubCell"/>
</dbReference>
<dbReference type="PANTHER" id="PTHR32089">
    <property type="entry name" value="METHYL-ACCEPTING CHEMOTAXIS PROTEIN MCPB"/>
    <property type="match status" value="1"/>
</dbReference>
<dbReference type="NCBIfam" id="TIGR02481">
    <property type="entry name" value="hemeryth_dom"/>
    <property type="match status" value="1"/>
</dbReference>
<dbReference type="AlphaFoldDB" id="A0A5K7YVL8"/>
<keyword evidence="3" id="KW-0997">Cell inner membrane</keyword>
<dbReference type="GO" id="GO:0046872">
    <property type="term" value="F:metal ion binding"/>
    <property type="evidence" value="ECO:0007669"/>
    <property type="project" value="UniProtKB-KW"/>
</dbReference>
<dbReference type="InterPro" id="IPR012312">
    <property type="entry name" value="Hemerythrin-like"/>
</dbReference>
<dbReference type="Gene3D" id="1.10.287.950">
    <property type="entry name" value="Methyl-accepting chemotaxis protein"/>
    <property type="match status" value="1"/>
</dbReference>
<evidence type="ECO:0000256" key="10">
    <source>
        <dbReference type="SAM" id="Phobius"/>
    </source>
</evidence>
<feature type="coiled-coil region" evidence="9">
    <location>
        <begin position="195"/>
        <end position="229"/>
    </location>
</feature>
<comment type="similarity">
    <text evidence="2">Belongs to the hemerythrin family.</text>
</comment>
<keyword evidence="15" id="KW-1185">Reference proteome</keyword>
<name>A0A5K7YVL8_9BACT</name>
<comment type="similarity">
    <text evidence="7">Belongs to the methyl-accepting chemotaxis (MCP) protein family.</text>
</comment>
<dbReference type="SMART" id="SM00283">
    <property type="entry name" value="MA"/>
    <property type="match status" value="1"/>
</dbReference>
<dbReference type="CDD" id="cd06225">
    <property type="entry name" value="HAMP"/>
    <property type="match status" value="1"/>
</dbReference>
<dbReference type="InterPro" id="IPR016131">
    <property type="entry name" value="Haemerythrin_Fe_BS"/>
</dbReference>
<accession>A0A5K7YVL8</accession>
<dbReference type="Gene3D" id="1.20.120.50">
    <property type="entry name" value="Hemerythrin-like"/>
    <property type="match status" value="1"/>
</dbReference>
<dbReference type="SMART" id="SM01358">
    <property type="entry name" value="HBM"/>
    <property type="match status" value="1"/>
</dbReference>
<evidence type="ECO:0000256" key="8">
    <source>
        <dbReference type="PROSITE-ProRule" id="PRU00284"/>
    </source>
</evidence>
<dbReference type="PROSITE" id="PS00550">
    <property type="entry name" value="HEMERYTHRINS"/>
    <property type="match status" value="1"/>
</dbReference>
<feature type="transmembrane region" description="Helical" evidence="10">
    <location>
        <begin position="422"/>
        <end position="447"/>
    </location>
</feature>
<dbReference type="Pfam" id="PF00672">
    <property type="entry name" value="HAMP"/>
    <property type="match status" value="1"/>
</dbReference>
<dbReference type="NCBIfam" id="NF002007">
    <property type="entry name" value="PRK00808.1"/>
    <property type="match status" value="1"/>
</dbReference>
<keyword evidence="10" id="KW-0472">Membrane</keyword>
<dbReference type="PROSITE" id="PS50111">
    <property type="entry name" value="CHEMOTAXIS_TRANSDUC_2"/>
    <property type="match status" value="1"/>
</dbReference>
<dbReference type="KEGG" id="dalk:DSCA_63850"/>
<dbReference type="OrthoDB" id="9774644at2"/>
<dbReference type="Pfam" id="PF00015">
    <property type="entry name" value="MCPsignal"/>
    <property type="match status" value="1"/>
</dbReference>
<dbReference type="PROSITE" id="PS50192">
    <property type="entry name" value="T_SNARE"/>
    <property type="match status" value="1"/>
</dbReference>
<feature type="domain" description="Methyl-accepting transducer" evidence="11">
    <location>
        <begin position="517"/>
        <end position="753"/>
    </location>
</feature>
<evidence type="ECO:0000259" key="11">
    <source>
        <dbReference type="PROSITE" id="PS50111"/>
    </source>
</evidence>
<dbReference type="InterPro" id="IPR003660">
    <property type="entry name" value="HAMP_dom"/>
</dbReference>
<dbReference type="InterPro" id="IPR032255">
    <property type="entry name" value="HBM"/>
</dbReference>
<dbReference type="GO" id="GO:0007165">
    <property type="term" value="P:signal transduction"/>
    <property type="evidence" value="ECO:0007669"/>
    <property type="project" value="UniProtKB-KW"/>
</dbReference>
<evidence type="ECO:0000256" key="3">
    <source>
        <dbReference type="ARBA" id="ARBA00022519"/>
    </source>
</evidence>
<evidence type="ECO:0000256" key="5">
    <source>
        <dbReference type="ARBA" id="ARBA00023004"/>
    </source>
</evidence>
<proteinExistence type="inferred from homology"/>
<evidence type="ECO:0000256" key="9">
    <source>
        <dbReference type="SAM" id="Coils"/>
    </source>
</evidence>
<feature type="domain" description="HAMP" evidence="13">
    <location>
        <begin position="444"/>
        <end position="498"/>
    </location>
</feature>
<evidence type="ECO:0000256" key="1">
    <source>
        <dbReference type="ARBA" id="ARBA00004429"/>
    </source>
</evidence>
<dbReference type="PROSITE" id="PS50885">
    <property type="entry name" value="HAMP"/>
    <property type="match status" value="1"/>
</dbReference>
<evidence type="ECO:0000256" key="2">
    <source>
        <dbReference type="ARBA" id="ARBA00010587"/>
    </source>
</evidence>
<sequence>MLRTLSLLNKFIIGFALILILLVALAVVGYRGLSDVVKHTRMSDSISAIGAHLTRARLHEQGFIVNRQADGVTNVRQALDEMEAEITAAGNTSADDGLQRQLAGIRSRMSDYKQAFNVFVALADAQSEKAGQMSEKARLALELTSRIRDREQTLLEEIRENSTAVLAEKTAWVDAAAQVYNTALEARVHRVSLMVNNELSTMAQWKGANQKLEDEVRRLRSQLQSADDKKLADRILALQQTYINDVLVYLRTLEYEDLNRMIKSVRDYTRAITSLHFELRQELDFFQEDTQVQIDEKLAVNRAVTTMANLLMNARLREKEIIADRDTSLAGDVAKKMEGIHAAEKALNEQVDNPAILQQVAPIVTAATEYEAVFNETVDLMDRQRQAQARMMAAARDVGQVCTTARANQQAKVARQISWSHMILLIGTLAAIAVGILCAIGSALIVVRPVRRTNDMIKDIAQGEGDLTQRLAVESSDEIGQMAGWFNTFVAKLHDIVRNISEYFETVSASANQLLIISRQMDDGVRDMGDKSATVARAAGEMSQNMNSVAAASEQASTNVGLVASVMNRMKQTVADIGHSSEKARIVTDRAVAEARQASSKVDRLGNAAAEISKVTQVITDISDQTNLLALNATIEAARAGAAGKGFAVVANEIKELARQTAEATRSIKLEIEGIQSSTAETVSDIGMIAEVIGEVDDIVSAIGAAVEEQTTVTAEIAENITQASTGIGDVNRNVAQSSAFSAEIASDIAEVNRIAGSLADNSARVSASSGDLNGLAEDLKTMIGEFKVERSTRGEIAMPAAEPDLIVWDDSIRFDIEAIDGQHRRLVGLINRLHHAMVQRAGKTVLASTLDELARYTVQHFKTEEQLMDAAGYDDLEAHRQLHEKLVAQVLEFKQRFEAGDATVTMDLMTFLRDWLLDHINRVDRNYVPLLKGAD</sequence>
<dbReference type="NCBIfam" id="NF033749">
    <property type="entry name" value="bact_hemeryth"/>
    <property type="match status" value="1"/>
</dbReference>
<protein>
    <recommendedName>
        <fullName evidence="16">Methyl-accepting chemotaxis protein</fullName>
    </recommendedName>
</protein>
<feature type="domain" description="T-SNARE coiled-coil homology" evidence="12">
    <location>
        <begin position="676"/>
        <end position="738"/>
    </location>
</feature>
<organism evidence="14 15">
    <name type="scientific">Desulfosarcina alkanivorans</name>
    <dbReference type="NCBI Taxonomy" id="571177"/>
    <lineage>
        <taxon>Bacteria</taxon>
        <taxon>Pseudomonadati</taxon>
        <taxon>Thermodesulfobacteriota</taxon>
        <taxon>Desulfobacteria</taxon>
        <taxon>Desulfobacterales</taxon>
        <taxon>Desulfosarcinaceae</taxon>
        <taxon>Desulfosarcina</taxon>
    </lineage>
</organism>
<dbReference type="Proteomes" id="UP000427906">
    <property type="component" value="Chromosome"/>
</dbReference>
<dbReference type="InterPro" id="IPR004089">
    <property type="entry name" value="MCPsignal_dom"/>
</dbReference>
<dbReference type="RefSeq" id="WP_155320150.1">
    <property type="nucleotide sequence ID" value="NZ_AP021874.1"/>
</dbReference>
<reference evidence="14 15" key="1">
    <citation type="submission" date="2019-11" db="EMBL/GenBank/DDBJ databases">
        <title>Comparative genomics of hydrocarbon-degrading Desulfosarcina strains.</title>
        <authorList>
            <person name="Watanabe M."/>
            <person name="Kojima H."/>
            <person name="Fukui M."/>
        </authorList>
    </citation>
    <scope>NUCLEOTIDE SEQUENCE [LARGE SCALE GENOMIC DNA]</scope>
    <source>
        <strain evidence="14 15">PL12</strain>
    </source>
</reference>
<feature type="transmembrane region" description="Helical" evidence="10">
    <location>
        <begin position="12"/>
        <end position="33"/>
    </location>
</feature>
<dbReference type="SUPFAM" id="SSF47188">
    <property type="entry name" value="Hemerythrin-like"/>
    <property type="match status" value="1"/>
</dbReference>
<evidence type="ECO:0000259" key="13">
    <source>
        <dbReference type="PROSITE" id="PS50885"/>
    </source>
</evidence>
<dbReference type="InterPro" id="IPR035938">
    <property type="entry name" value="Hemerythrin-like_sf"/>
</dbReference>
<evidence type="ECO:0000256" key="4">
    <source>
        <dbReference type="ARBA" id="ARBA00022723"/>
    </source>
</evidence>
<keyword evidence="5" id="KW-0408">Iron</keyword>
<keyword evidence="4" id="KW-0479">Metal-binding</keyword>